<protein>
    <submittedName>
        <fullName evidence="1">Uncharacterized protein</fullName>
    </submittedName>
</protein>
<organism evidence="1">
    <name type="scientific">uncultured Thermomicrobiales bacterium</name>
    <dbReference type="NCBI Taxonomy" id="1645740"/>
    <lineage>
        <taxon>Bacteria</taxon>
        <taxon>Pseudomonadati</taxon>
        <taxon>Thermomicrobiota</taxon>
        <taxon>Thermomicrobia</taxon>
        <taxon>Thermomicrobiales</taxon>
        <taxon>environmental samples</taxon>
    </lineage>
</organism>
<accession>A0A6J4VJH6</accession>
<proteinExistence type="predicted"/>
<dbReference type="AlphaFoldDB" id="A0A6J4VJH6"/>
<reference evidence="1" key="1">
    <citation type="submission" date="2020-02" db="EMBL/GenBank/DDBJ databases">
        <authorList>
            <person name="Meier V. D."/>
        </authorList>
    </citation>
    <scope>NUCLEOTIDE SEQUENCE</scope>
    <source>
        <strain evidence="1">AVDCRST_MAG87</strain>
    </source>
</reference>
<evidence type="ECO:0000313" key="1">
    <source>
        <dbReference type="EMBL" id="CAA9577733.1"/>
    </source>
</evidence>
<name>A0A6J4VJH6_9BACT</name>
<sequence>MSDNIVPFRTSSSARTSSGGEMYDLLSKIDELEELLETLDEFGITTRAELVDMISRLEADAALRDAGKPPHR</sequence>
<gene>
    <name evidence="1" type="ORF">AVDCRST_MAG87-3026</name>
</gene>
<dbReference type="EMBL" id="CADCWJ010000668">
    <property type="protein sequence ID" value="CAA9577733.1"/>
    <property type="molecule type" value="Genomic_DNA"/>
</dbReference>